<proteinExistence type="predicted"/>
<evidence type="ECO:0008006" key="3">
    <source>
        <dbReference type="Google" id="ProtNLM"/>
    </source>
</evidence>
<dbReference type="EMBL" id="MCBR01018892">
    <property type="protein sequence ID" value="RKF57518.1"/>
    <property type="molecule type" value="Genomic_DNA"/>
</dbReference>
<gene>
    <name evidence="1" type="ORF">GcC1_188025</name>
</gene>
<protein>
    <recommendedName>
        <fullName evidence="3">GAG-pre-integrase domain-containing protein</fullName>
    </recommendedName>
</protein>
<name>A0A420HJA9_9PEZI</name>
<reference evidence="1 2" key="1">
    <citation type="journal article" date="2018" name="BMC Genomics">
        <title>Comparative genome analyses reveal sequence features reflecting distinct modes of host-adaptation between dicot and monocot powdery mildew.</title>
        <authorList>
            <person name="Wu Y."/>
            <person name="Ma X."/>
            <person name="Pan Z."/>
            <person name="Kale S.D."/>
            <person name="Song Y."/>
            <person name="King H."/>
            <person name="Zhang Q."/>
            <person name="Presley C."/>
            <person name="Deng X."/>
            <person name="Wei C.I."/>
            <person name="Xiao S."/>
        </authorList>
    </citation>
    <scope>NUCLEOTIDE SEQUENCE [LARGE SCALE GENOMIC DNA]</scope>
    <source>
        <strain evidence="1">UCSC1</strain>
    </source>
</reference>
<comment type="caution">
    <text evidence="1">The sequence shown here is derived from an EMBL/GenBank/DDBJ whole genome shotgun (WGS) entry which is preliminary data.</text>
</comment>
<dbReference type="AlphaFoldDB" id="A0A420HJA9"/>
<evidence type="ECO:0000313" key="2">
    <source>
        <dbReference type="Proteomes" id="UP000285405"/>
    </source>
</evidence>
<organism evidence="1 2">
    <name type="scientific">Golovinomyces cichoracearum</name>
    <dbReference type="NCBI Taxonomy" id="62708"/>
    <lineage>
        <taxon>Eukaryota</taxon>
        <taxon>Fungi</taxon>
        <taxon>Dikarya</taxon>
        <taxon>Ascomycota</taxon>
        <taxon>Pezizomycotina</taxon>
        <taxon>Leotiomycetes</taxon>
        <taxon>Erysiphales</taxon>
        <taxon>Erysiphaceae</taxon>
        <taxon>Golovinomyces</taxon>
    </lineage>
</organism>
<evidence type="ECO:0000313" key="1">
    <source>
        <dbReference type="EMBL" id="RKF57518.1"/>
    </source>
</evidence>
<dbReference type="Proteomes" id="UP000285405">
    <property type="component" value="Unassembled WGS sequence"/>
</dbReference>
<sequence length="270" mass="29946">MDGKQAQKNAVEEVFSHVTILLCIWCHSLFTSSELPNIHRSTQSGNSIEEDSIGGAILAGSAPSFTLYDSIILDSGTNVHVSYDAMVHRIIRSREATSRDKVYSGDGILHATAIVQAEVHVKLGERSKVLTINEAFYIPEYMTNLVSFKRLNKMNIHHDSSNPLQLYHLINNERRPWIDLTVSQSGHWVLEKISKSTENSSFAAKSSSAPKKTLITSPTKWHKILGHPGVKAVESLPQNVESCEFDSKETISTIDFESCLIAKAKAIVSR</sequence>
<dbReference type="OrthoDB" id="3771398at2759"/>
<accession>A0A420HJA9</accession>